<keyword evidence="6 9" id="KW-0472">Membrane</keyword>
<evidence type="ECO:0000256" key="5">
    <source>
        <dbReference type="ARBA" id="ARBA00023040"/>
    </source>
</evidence>
<accession>A0A9Q0YQR0</accession>
<feature type="transmembrane region" description="Helical" evidence="9">
    <location>
        <begin position="100"/>
        <end position="119"/>
    </location>
</feature>
<evidence type="ECO:0000256" key="9">
    <source>
        <dbReference type="SAM" id="Phobius"/>
    </source>
</evidence>
<dbReference type="OrthoDB" id="9996086at2759"/>
<evidence type="ECO:0000256" key="2">
    <source>
        <dbReference type="ARBA" id="ARBA00022475"/>
    </source>
</evidence>
<feature type="domain" description="G-protein coupled receptors family 1 profile" evidence="10">
    <location>
        <begin position="39"/>
        <end position="240"/>
    </location>
</feature>
<feature type="transmembrane region" description="Helical" evidence="9">
    <location>
        <begin position="197"/>
        <end position="215"/>
    </location>
</feature>
<feature type="transmembrane region" description="Helical" evidence="9">
    <location>
        <begin position="23"/>
        <end position="48"/>
    </location>
</feature>
<keyword evidence="8" id="KW-0807">Transducer</keyword>
<name>A0A9Q0YQR0_HOLLE</name>
<dbReference type="PANTHER" id="PTHR24228:SF74">
    <property type="entry name" value="G-PROTEIN COUPLED RECEPTORS FAMILY 1 PROFILE DOMAIN-CONTAINING PROTEIN"/>
    <property type="match status" value="1"/>
</dbReference>
<dbReference type="PANTHER" id="PTHR24228">
    <property type="entry name" value="B2 BRADYKININ RECEPTOR/ANGIOTENSIN II RECEPTOR"/>
    <property type="match status" value="1"/>
</dbReference>
<comment type="caution">
    <text evidence="11">The sequence shown here is derived from an EMBL/GenBank/DDBJ whole genome shotgun (WGS) entry which is preliminary data.</text>
</comment>
<comment type="subcellular location">
    <subcellularLocation>
        <location evidence="1">Cell membrane</location>
        <topology evidence="1">Multi-pass membrane protein</topology>
    </subcellularLocation>
</comment>
<dbReference type="Gene3D" id="1.20.1070.10">
    <property type="entry name" value="Rhodopsin 7-helix transmembrane proteins"/>
    <property type="match status" value="1"/>
</dbReference>
<reference evidence="11" key="1">
    <citation type="submission" date="2021-10" db="EMBL/GenBank/DDBJ databases">
        <title>Tropical sea cucumber genome reveals ecological adaptation and Cuvierian tubules defense mechanism.</title>
        <authorList>
            <person name="Chen T."/>
        </authorList>
    </citation>
    <scope>NUCLEOTIDE SEQUENCE</scope>
    <source>
        <strain evidence="11">Nanhai2018</strain>
        <tissue evidence="11">Muscle</tissue>
    </source>
</reference>
<dbReference type="GO" id="GO:0005886">
    <property type="term" value="C:plasma membrane"/>
    <property type="evidence" value="ECO:0007669"/>
    <property type="project" value="UniProtKB-SubCell"/>
</dbReference>
<keyword evidence="4 9" id="KW-1133">Transmembrane helix</keyword>
<organism evidence="11 12">
    <name type="scientific">Holothuria leucospilota</name>
    <name type="common">Black long sea cucumber</name>
    <name type="synonym">Mertensiothuria leucospilota</name>
    <dbReference type="NCBI Taxonomy" id="206669"/>
    <lineage>
        <taxon>Eukaryota</taxon>
        <taxon>Metazoa</taxon>
        <taxon>Echinodermata</taxon>
        <taxon>Eleutherozoa</taxon>
        <taxon>Echinozoa</taxon>
        <taxon>Holothuroidea</taxon>
        <taxon>Aspidochirotacea</taxon>
        <taxon>Aspidochirotida</taxon>
        <taxon>Holothuriidae</taxon>
        <taxon>Holothuria</taxon>
    </lineage>
</organism>
<evidence type="ECO:0000256" key="1">
    <source>
        <dbReference type="ARBA" id="ARBA00004651"/>
    </source>
</evidence>
<evidence type="ECO:0000259" key="10">
    <source>
        <dbReference type="PROSITE" id="PS50262"/>
    </source>
</evidence>
<evidence type="ECO:0000256" key="6">
    <source>
        <dbReference type="ARBA" id="ARBA00023136"/>
    </source>
</evidence>
<evidence type="ECO:0000256" key="3">
    <source>
        <dbReference type="ARBA" id="ARBA00022692"/>
    </source>
</evidence>
<proteinExistence type="predicted"/>
<dbReference type="PRINTS" id="PR00237">
    <property type="entry name" value="GPCRRHODOPSN"/>
</dbReference>
<dbReference type="PROSITE" id="PS50262">
    <property type="entry name" value="G_PROTEIN_RECEP_F1_2"/>
    <property type="match status" value="1"/>
</dbReference>
<dbReference type="CDD" id="cd00637">
    <property type="entry name" value="7tm_classA_rhodopsin-like"/>
    <property type="match status" value="1"/>
</dbReference>
<evidence type="ECO:0000313" key="12">
    <source>
        <dbReference type="Proteomes" id="UP001152320"/>
    </source>
</evidence>
<keyword evidence="5" id="KW-0297">G-protein coupled receptor</keyword>
<keyword evidence="3 9" id="KW-0812">Transmembrane</keyword>
<dbReference type="Proteomes" id="UP001152320">
    <property type="component" value="Chromosome 16"/>
</dbReference>
<keyword evidence="2" id="KW-1003">Cell membrane</keyword>
<gene>
    <name evidence="11" type="ORF">HOLleu_31642</name>
</gene>
<evidence type="ECO:0000256" key="8">
    <source>
        <dbReference type="ARBA" id="ARBA00023224"/>
    </source>
</evidence>
<dbReference type="Pfam" id="PF00001">
    <property type="entry name" value="7tm_1"/>
    <property type="match status" value="1"/>
</dbReference>
<evidence type="ECO:0000313" key="11">
    <source>
        <dbReference type="EMBL" id="KAJ8026724.1"/>
    </source>
</evidence>
<feature type="transmembrane region" description="Helical" evidence="9">
    <location>
        <begin position="60"/>
        <end position="80"/>
    </location>
</feature>
<keyword evidence="7 11" id="KW-0675">Receptor</keyword>
<protein>
    <submittedName>
        <fullName evidence="11">G-protein coupled receptor moody</fullName>
    </submittedName>
</protein>
<keyword evidence="12" id="KW-1185">Reference proteome</keyword>
<evidence type="ECO:0000256" key="7">
    <source>
        <dbReference type="ARBA" id="ARBA00023170"/>
    </source>
</evidence>
<evidence type="ECO:0000256" key="4">
    <source>
        <dbReference type="ARBA" id="ARBA00022989"/>
    </source>
</evidence>
<feature type="transmembrane region" description="Helical" evidence="9">
    <location>
        <begin position="140"/>
        <end position="160"/>
    </location>
</feature>
<dbReference type="InterPro" id="IPR000276">
    <property type="entry name" value="GPCR_Rhodpsn"/>
</dbReference>
<dbReference type="SUPFAM" id="SSF81321">
    <property type="entry name" value="Family A G protein-coupled receptor-like"/>
    <property type="match status" value="1"/>
</dbReference>
<dbReference type="GO" id="GO:0004930">
    <property type="term" value="F:G protein-coupled receptor activity"/>
    <property type="evidence" value="ECO:0007669"/>
    <property type="project" value="UniProtKB-KW"/>
</dbReference>
<dbReference type="EMBL" id="JAIZAY010000016">
    <property type="protein sequence ID" value="KAJ8026724.1"/>
    <property type="molecule type" value="Genomic_DNA"/>
</dbReference>
<sequence length="240" mass="26465">MMDVATSSEGNISGFIPPTPEHYVLGGVYALISVLGMAGNFLVILAVWRHRSLQNSTNAFIVNLAFADLLTSALLPIYVASFWTTTYTSSMDSFCALSTGLLRAFVSCSTLSLAAISINRLVIVTQAKRTYRWLFTRRRIVYSIFVMWIYGILLSFSTHFTGFVRLGFDVTIHQCGVVPISPDSLAIGHGSHSIGTFPLQFFIVLVCYAWIYLFVFRHNRRMQKHAESEPAGAISGAGGS</sequence>
<dbReference type="AlphaFoldDB" id="A0A9Q0YQR0"/>
<dbReference type="InterPro" id="IPR017452">
    <property type="entry name" value="GPCR_Rhodpsn_7TM"/>
</dbReference>